<feature type="chain" id="PRO_5045143186" evidence="2">
    <location>
        <begin position="20"/>
        <end position="294"/>
    </location>
</feature>
<evidence type="ECO:0000313" key="5">
    <source>
        <dbReference type="Proteomes" id="UP001597051"/>
    </source>
</evidence>
<reference evidence="5" key="1">
    <citation type="journal article" date="2019" name="Int. J. Syst. Evol. Microbiol.">
        <title>The Global Catalogue of Microorganisms (GCM) 10K type strain sequencing project: providing services to taxonomists for standard genome sequencing and annotation.</title>
        <authorList>
            <consortium name="The Broad Institute Genomics Platform"/>
            <consortium name="The Broad Institute Genome Sequencing Center for Infectious Disease"/>
            <person name="Wu L."/>
            <person name="Ma J."/>
        </authorList>
    </citation>
    <scope>NUCLEOTIDE SEQUENCE [LARGE SCALE GENOMIC DNA]</scope>
    <source>
        <strain evidence="5">CECT 7649</strain>
    </source>
</reference>
<dbReference type="InterPro" id="IPR036737">
    <property type="entry name" value="OmpA-like_sf"/>
</dbReference>
<dbReference type="Gene3D" id="3.30.1330.60">
    <property type="entry name" value="OmpA-like domain"/>
    <property type="match status" value="2"/>
</dbReference>
<dbReference type="Proteomes" id="UP001597051">
    <property type="component" value="Unassembled WGS sequence"/>
</dbReference>
<dbReference type="PANTHER" id="PTHR30329">
    <property type="entry name" value="STATOR ELEMENT OF FLAGELLAR MOTOR COMPLEX"/>
    <property type="match status" value="1"/>
</dbReference>
<comment type="caution">
    <text evidence="4">The sequence shown here is derived from an EMBL/GenBank/DDBJ whole genome shotgun (WGS) entry which is preliminary data.</text>
</comment>
<dbReference type="Pfam" id="PF00691">
    <property type="entry name" value="OmpA"/>
    <property type="match status" value="1"/>
</dbReference>
<dbReference type="PANTHER" id="PTHR30329:SF21">
    <property type="entry name" value="LIPOPROTEIN YIAD-RELATED"/>
    <property type="match status" value="1"/>
</dbReference>
<organism evidence="4 5">
    <name type="scientific">Flavobacterium myungsuense</name>
    <dbReference type="NCBI Taxonomy" id="651823"/>
    <lineage>
        <taxon>Bacteria</taxon>
        <taxon>Pseudomonadati</taxon>
        <taxon>Bacteroidota</taxon>
        <taxon>Flavobacteriia</taxon>
        <taxon>Flavobacteriales</taxon>
        <taxon>Flavobacteriaceae</taxon>
        <taxon>Flavobacterium</taxon>
    </lineage>
</organism>
<dbReference type="EMBL" id="JBHTIZ010000004">
    <property type="protein sequence ID" value="MFD0982912.1"/>
    <property type="molecule type" value="Genomic_DNA"/>
</dbReference>
<name>A0ABW3IXJ9_9FLAO</name>
<proteinExistence type="predicted"/>
<evidence type="ECO:0000256" key="1">
    <source>
        <dbReference type="PROSITE-ProRule" id="PRU00473"/>
    </source>
</evidence>
<keyword evidence="2" id="KW-0732">Signal</keyword>
<evidence type="ECO:0000313" key="4">
    <source>
        <dbReference type="EMBL" id="MFD0982912.1"/>
    </source>
</evidence>
<sequence>MKLNFLLLLFLFSITSVIAQEQFSIYFESNKYEFTPSESQRLSLWINENPMIKVLGIHGFCDEDGSFGFNDTLAKKRINFVYNVIKDKVNIREDFKTRSFGELHSYSKIKAENRKVTLFYIESKDFIHENEILGIKENPTKLSKVAIQYPEKLVFDNPDGSQSEYKLDVDFMQKMSEASIGEKLKLENLNFQINTYIVVPNSKGKIYELLVVMQKNPNLKIEIQGHLCCMPVDRLDLSTQRAKAINNFLVANGINENRLTFKGFGSSQPIYTLPEKDETQRAANRRVEIMITNR</sequence>
<evidence type="ECO:0000259" key="3">
    <source>
        <dbReference type="PROSITE" id="PS51123"/>
    </source>
</evidence>
<gene>
    <name evidence="4" type="ORF">ACFQ0S_00340</name>
</gene>
<evidence type="ECO:0000256" key="2">
    <source>
        <dbReference type="SAM" id="SignalP"/>
    </source>
</evidence>
<keyword evidence="1" id="KW-0472">Membrane</keyword>
<dbReference type="CDD" id="cd07185">
    <property type="entry name" value="OmpA_C-like"/>
    <property type="match status" value="1"/>
</dbReference>
<feature type="signal peptide" evidence="2">
    <location>
        <begin position="1"/>
        <end position="19"/>
    </location>
</feature>
<dbReference type="SUPFAM" id="SSF103088">
    <property type="entry name" value="OmpA-like"/>
    <property type="match status" value="2"/>
</dbReference>
<dbReference type="PROSITE" id="PS51123">
    <property type="entry name" value="OMPA_2"/>
    <property type="match status" value="1"/>
</dbReference>
<feature type="domain" description="OmpA-like" evidence="3">
    <location>
        <begin position="180"/>
        <end position="294"/>
    </location>
</feature>
<accession>A0ABW3IXJ9</accession>
<dbReference type="InterPro" id="IPR050330">
    <property type="entry name" value="Bact_OuterMem_StrucFunc"/>
</dbReference>
<dbReference type="RefSeq" id="WP_379755016.1">
    <property type="nucleotide sequence ID" value="NZ_JBHSYB010000016.1"/>
</dbReference>
<keyword evidence="5" id="KW-1185">Reference proteome</keyword>
<dbReference type="InterPro" id="IPR006665">
    <property type="entry name" value="OmpA-like"/>
</dbReference>
<protein>
    <submittedName>
        <fullName evidence="4">OmpA family protein</fullName>
    </submittedName>
</protein>